<proteinExistence type="predicted"/>
<sequence length="60" mass="6746">MNIADLGVILVIGGLVLWIVRFLRKNKNSCHGDCSSCASSCSKIDWDEVRKSIHEEKNKK</sequence>
<keyword evidence="2" id="KW-1185">Reference proteome</keyword>
<accession>A0AC61R6P0</accession>
<protein>
    <submittedName>
        <fullName evidence="1">FeoB-associated Cys-rich membrane protein</fullName>
    </submittedName>
</protein>
<dbReference type="Proteomes" id="UP000308836">
    <property type="component" value="Unassembled WGS sequence"/>
</dbReference>
<name>A0AC61R6P0_9FIRM</name>
<organism evidence="1 2">
    <name type="scientific">Dubosiella muris</name>
    <dbReference type="NCBI Taxonomy" id="3038133"/>
    <lineage>
        <taxon>Bacteria</taxon>
        <taxon>Bacillati</taxon>
        <taxon>Bacillota</taxon>
        <taxon>Erysipelotrichia</taxon>
        <taxon>Erysipelotrichales</taxon>
        <taxon>Erysipelotrichaceae</taxon>
        <taxon>Dubosiella</taxon>
    </lineage>
</organism>
<evidence type="ECO:0000313" key="2">
    <source>
        <dbReference type="Proteomes" id="UP000308836"/>
    </source>
</evidence>
<reference evidence="1" key="1">
    <citation type="submission" date="2019-04" db="EMBL/GenBank/DDBJ databases">
        <title>Microbes associate with the intestines of laboratory mice.</title>
        <authorList>
            <person name="Navarre W."/>
            <person name="Wong E."/>
            <person name="Huang K."/>
            <person name="Tropini C."/>
            <person name="Ng K."/>
            <person name="Yu B."/>
        </authorList>
    </citation>
    <scope>NUCLEOTIDE SEQUENCE</scope>
    <source>
        <strain evidence="1">NM09_H32</strain>
    </source>
</reference>
<gene>
    <name evidence="1" type="ORF">E5336_07625</name>
</gene>
<dbReference type="EMBL" id="SRYG01000014">
    <property type="protein sequence ID" value="TGY65692.1"/>
    <property type="molecule type" value="Genomic_DNA"/>
</dbReference>
<evidence type="ECO:0000313" key="1">
    <source>
        <dbReference type="EMBL" id="TGY65692.1"/>
    </source>
</evidence>
<comment type="caution">
    <text evidence="1">The sequence shown here is derived from an EMBL/GenBank/DDBJ whole genome shotgun (WGS) entry which is preliminary data.</text>
</comment>